<dbReference type="Proteomes" id="UP000034380">
    <property type="component" value="Unassembled WGS sequence"/>
</dbReference>
<dbReference type="AlphaFoldDB" id="A0A0G0WIV0"/>
<comment type="caution">
    <text evidence="1">The sequence shown here is derived from an EMBL/GenBank/DDBJ whole genome shotgun (WGS) entry which is preliminary data.</text>
</comment>
<evidence type="ECO:0000313" key="1">
    <source>
        <dbReference type="EMBL" id="KKS12795.1"/>
    </source>
</evidence>
<evidence type="ECO:0000313" key="2">
    <source>
        <dbReference type="Proteomes" id="UP000034380"/>
    </source>
</evidence>
<dbReference type="EMBL" id="LCBQ01000032">
    <property type="protein sequence ID" value="KKS12795.1"/>
    <property type="molecule type" value="Genomic_DNA"/>
</dbReference>
<reference evidence="1 2" key="1">
    <citation type="journal article" date="2015" name="Nature">
        <title>rRNA introns, odd ribosomes, and small enigmatic genomes across a large radiation of phyla.</title>
        <authorList>
            <person name="Brown C.T."/>
            <person name="Hug L.A."/>
            <person name="Thomas B.C."/>
            <person name="Sharon I."/>
            <person name="Castelle C.J."/>
            <person name="Singh A."/>
            <person name="Wilkins M.J."/>
            <person name="Williams K.H."/>
            <person name="Banfield J.F."/>
        </authorList>
    </citation>
    <scope>NUCLEOTIDE SEQUENCE [LARGE SCALE GENOMIC DNA]</scope>
</reference>
<sequence length="45" mass="5077">MAKKRAQAVKFETIDKSRIKGKVGHTRTGACTAKGRCYHGWTKNR</sequence>
<protein>
    <submittedName>
        <fullName evidence="1">Uncharacterized protein</fullName>
    </submittedName>
</protein>
<name>A0A0G0WIV0_9BACT</name>
<proteinExistence type="predicted"/>
<organism evidence="1 2">
    <name type="scientific">Candidatus Yanofskybacteria bacterium GW2011_GWA1_41_6</name>
    <dbReference type="NCBI Taxonomy" id="1619020"/>
    <lineage>
        <taxon>Bacteria</taxon>
        <taxon>Candidatus Yanofskyibacteriota</taxon>
    </lineage>
</organism>
<accession>A0A0G0WIV0</accession>
<gene>
    <name evidence="1" type="ORF">UU70_C0032G0004</name>
</gene>